<evidence type="ECO:0000313" key="2">
    <source>
        <dbReference type="EMBL" id="MCY1012055.1"/>
    </source>
</evidence>
<reference evidence="2" key="1">
    <citation type="submission" date="2022-11" db="EMBL/GenBank/DDBJ databases">
        <title>Minimal conservation of predation-associated metabolite biosynthetic gene clusters underscores biosynthetic potential of Myxococcota including descriptions for ten novel species: Archangium lansinium sp. nov., Myxococcus landrumus sp. nov., Nannocystis bai.</title>
        <authorList>
            <person name="Ahearne A."/>
            <person name="Stevens C."/>
            <person name="Phillips K."/>
        </authorList>
    </citation>
    <scope>NUCLEOTIDE SEQUENCE</scope>
    <source>
        <strain evidence="2">Na p29</strain>
    </source>
</reference>
<name>A0A9X3J2E1_9BACT</name>
<evidence type="ECO:0000256" key="1">
    <source>
        <dbReference type="SAM" id="MobiDB-lite"/>
    </source>
</evidence>
<dbReference type="EMBL" id="JAPNKE010000002">
    <property type="protein sequence ID" value="MCY1012055.1"/>
    <property type="molecule type" value="Genomic_DNA"/>
</dbReference>
<gene>
    <name evidence="2" type="ORF">OV079_42220</name>
</gene>
<accession>A0A9X3J2E1</accession>
<dbReference type="Proteomes" id="UP001150924">
    <property type="component" value="Unassembled WGS sequence"/>
</dbReference>
<protein>
    <submittedName>
        <fullName evidence="2">Uncharacterized protein</fullName>
    </submittedName>
</protein>
<organism evidence="2 3">
    <name type="scientific">Nannocystis pusilla</name>
    <dbReference type="NCBI Taxonomy" id="889268"/>
    <lineage>
        <taxon>Bacteria</taxon>
        <taxon>Pseudomonadati</taxon>
        <taxon>Myxococcota</taxon>
        <taxon>Polyangia</taxon>
        <taxon>Nannocystales</taxon>
        <taxon>Nannocystaceae</taxon>
        <taxon>Nannocystis</taxon>
    </lineage>
</organism>
<proteinExistence type="predicted"/>
<sequence>MDVGLEFEPRPEVDRSSGQLPPWTAMTTSFGLFTIPLTDEDVEQILGGGRHRELVFRVYDSNSIIIGTQTAYVSRALFRGNQTVSLTANPSYSLSTGAPTFSVSGFVTSADGTPIGGTAIIVYKKTLRNEIQHATGTSGTDGRFMIRYPGSAGGHPDFADFTIYLKAASISASTAKFCNPPADLTVRLVQNNAPYVGKSSYNLDQTLLSGLLDNITFPQITPDDVRFMQCRTDVDRSAVTTMARAHALNAKYPTLTPDVFVAFAHAGIPLSTTSVTGLTPADITRAINQAVADNVVPSALATQVATITDTLKNARTDRIVPQINPGTTPVGSILVAAGLESQARAFALKYADHTGTAEQFWNDLRAPSSLGAAVVSKIQFALQVGAITGGHARMITLLDAKRTANVFSRAAELAQYTEANWVSFMGELVGGVAVHTPAGVPGTSAEQRSNYAAAITRMIADLYPSAHLAYRLPAGSVTSNVAAFVVQNPDFSFDRTYIKSFFQGATGLPPLTADRDALRQDLLKVQRVFNLSPRYGRTDTARALLEAGVTTAAQIQSMGLAAFRGKFSGILDADALAAVFEKADQIATASTHAWLQMSAKASAPITKVIPTPACGDPTLEQLFHNLDYCACTHCNRSSGRRRTSPT</sequence>
<comment type="caution">
    <text evidence="2">The sequence shown here is derived from an EMBL/GenBank/DDBJ whole genome shotgun (WGS) entry which is preliminary data.</text>
</comment>
<dbReference type="RefSeq" id="WP_267775391.1">
    <property type="nucleotide sequence ID" value="NZ_JAPNKE010000002.1"/>
</dbReference>
<feature type="region of interest" description="Disordered" evidence="1">
    <location>
        <begin position="1"/>
        <end position="22"/>
    </location>
</feature>
<dbReference type="AlphaFoldDB" id="A0A9X3J2E1"/>
<keyword evidence="3" id="KW-1185">Reference proteome</keyword>
<evidence type="ECO:0000313" key="3">
    <source>
        <dbReference type="Proteomes" id="UP001150924"/>
    </source>
</evidence>